<dbReference type="Pfam" id="PF08840">
    <property type="entry name" value="BAAT_C"/>
    <property type="match status" value="1"/>
</dbReference>
<evidence type="ECO:0000313" key="4">
    <source>
        <dbReference type="EMBL" id="KAK2149415.1"/>
    </source>
</evidence>
<organism evidence="4 5">
    <name type="scientific">Paralvinella palmiformis</name>
    <dbReference type="NCBI Taxonomy" id="53620"/>
    <lineage>
        <taxon>Eukaryota</taxon>
        <taxon>Metazoa</taxon>
        <taxon>Spiralia</taxon>
        <taxon>Lophotrochozoa</taxon>
        <taxon>Annelida</taxon>
        <taxon>Polychaeta</taxon>
        <taxon>Sedentaria</taxon>
        <taxon>Canalipalpata</taxon>
        <taxon>Terebellida</taxon>
        <taxon>Terebelliformia</taxon>
        <taxon>Alvinellidae</taxon>
        <taxon>Paralvinella</taxon>
    </lineage>
</organism>
<dbReference type="PANTHER" id="PTHR10824:SF4">
    <property type="entry name" value="ACYL-COENZYME A THIOESTERASE 1-LIKE"/>
    <property type="match status" value="1"/>
</dbReference>
<evidence type="ECO:0000259" key="3">
    <source>
        <dbReference type="Pfam" id="PF08840"/>
    </source>
</evidence>
<dbReference type="EMBL" id="JAODUP010000453">
    <property type="protein sequence ID" value="KAK2149415.1"/>
    <property type="molecule type" value="Genomic_DNA"/>
</dbReference>
<dbReference type="InterPro" id="IPR006862">
    <property type="entry name" value="Thio_Ohase/aa_AcTrfase"/>
</dbReference>
<dbReference type="Proteomes" id="UP001208570">
    <property type="component" value="Unassembled WGS sequence"/>
</dbReference>
<comment type="caution">
    <text evidence="4">The sequence shown here is derived from an EMBL/GenBank/DDBJ whole genome shotgun (WGS) entry which is preliminary data.</text>
</comment>
<evidence type="ECO:0000259" key="2">
    <source>
        <dbReference type="Pfam" id="PF04775"/>
    </source>
</evidence>
<proteinExistence type="inferred from homology"/>
<dbReference type="PANTHER" id="PTHR10824">
    <property type="entry name" value="ACYL-COENZYME A THIOESTERASE-RELATED"/>
    <property type="match status" value="1"/>
</dbReference>
<evidence type="ECO:0000313" key="5">
    <source>
        <dbReference type="Proteomes" id="UP001208570"/>
    </source>
</evidence>
<protein>
    <submittedName>
        <fullName evidence="4">Uncharacterized protein</fullName>
    </submittedName>
</protein>
<keyword evidence="5" id="KW-1185">Reference proteome</keyword>
<dbReference type="GO" id="GO:0006637">
    <property type="term" value="P:acyl-CoA metabolic process"/>
    <property type="evidence" value="ECO:0007669"/>
    <property type="project" value="InterPro"/>
</dbReference>
<gene>
    <name evidence="4" type="ORF">LSH36_453g00050</name>
</gene>
<sequence length="333" mass="36841">MSSNSVTIDVTPKVPLIDEVIHIVVKGLSPCHHATLVCRVLENNARFFSTAIYRSDVNGVVDVSKMAALDGGSYEGVEPMGLIWSMSQEPGQKPGRRMMKSDVTTPLITHLYLLHGIIPSDECLSFIEDKNWLAYVTFGRLYMAEGVKRIEVQHGRLVGTLFIPAGQGPFPGVLDLFGSIGGIVEDRSSLLASRGVASLTLGHFQVGKDKVQYSDLEYFEEGVDYLLSNEKVIKPYIGVIGTSVGGERAAALSAYCPKVRVCVLINSHCLPCEYELRYHGKRLAFNHYDRDLVQYSDVGMITKYNYTRARAEKMNSIPVSVRSTTKCHIRSTD</sequence>
<dbReference type="InterPro" id="IPR042490">
    <property type="entry name" value="Thio_Ohase/BAAT_N"/>
</dbReference>
<feature type="domain" description="BAAT/Acyl-CoA thioester hydrolase C-terminal" evidence="3">
    <location>
        <begin position="215"/>
        <end position="319"/>
    </location>
</feature>
<accession>A0AAD9JBI3</accession>
<dbReference type="AlphaFoldDB" id="A0AAD9JBI3"/>
<dbReference type="GO" id="GO:0047617">
    <property type="term" value="F:fatty acyl-CoA hydrolase activity"/>
    <property type="evidence" value="ECO:0007669"/>
    <property type="project" value="TreeGrafter"/>
</dbReference>
<name>A0AAD9JBI3_9ANNE</name>
<dbReference type="InterPro" id="IPR029058">
    <property type="entry name" value="AB_hydrolase_fold"/>
</dbReference>
<dbReference type="Pfam" id="PF04775">
    <property type="entry name" value="Bile_Hydr_Trans"/>
    <property type="match status" value="1"/>
</dbReference>
<comment type="similarity">
    <text evidence="1">Belongs to the C/M/P thioester hydrolase family.</text>
</comment>
<evidence type="ECO:0000256" key="1">
    <source>
        <dbReference type="ARBA" id="ARBA00006538"/>
    </source>
</evidence>
<dbReference type="PIRSF" id="PIRSF016521">
    <property type="entry name" value="Acyl-CoA_hydro"/>
    <property type="match status" value="1"/>
</dbReference>
<feature type="domain" description="Acyl-CoA thioester hydrolase/bile acid-CoA amino acid N-acetyltransferase" evidence="2">
    <location>
        <begin position="18"/>
        <end position="153"/>
    </location>
</feature>
<dbReference type="SUPFAM" id="SSF53474">
    <property type="entry name" value="alpha/beta-Hydrolases"/>
    <property type="match status" value="1"/>
</dbReference>
<dbReference type="InterPro" id="IPR016662">
    <property type="entry name" value="Acyl-CoA_thioEstase_long-chain"/>
</dbReference>
<reference evidence="4" key="1">
    <citation type="journal article" date="2023" name="Mol. Biol. Evol.">
        <title>Third-Generation Sequencing Reveals the Adaptive Role of the Epigenome in Three Deep-Sea Polychaetes.</title>
        <authorList>
            <person name="Perez M."/>
            <person name="Aroh O."/>
            <person name="Sun Y."/>
            <person name="Lan Y."/>
            <person name="Juniper S.K."/>
            <person name="Young C.R."/>
            <person name="Angers B."/>
            <person name="Qian P.Y."/>
        </authorList>
    </citation>
    <scope>NUCLEOTIDE SEQUENCE</scope>
    <source>
        <strain evidence="4">P08H-3</strain>
    </source>
</reference>
<dbReference type="GO" id="GO:0006631">
    <property type="term" value="P:fatty acid metabolic process"/>
    <property type="evidence" value="ECO:0007669"/>
    <property type="project" value="TreeGrafter"/>
</dbReference>
<dbReference type="Gene3D" id="3.40.50.1820">
    <property type="entry name" value="alpha/beta hydrolase"/>
    <property type="match status" value="1"/>
</dbReference>
<dbReference type="Gene3D" id="2.60.40.2240">
    <property type="entry name" value="Acyl-CoA thioester hydrolase/BAAT N-terminal domain"/>
    <property type="match status" value="1"/>
</dbReference>
<dbReference type="InterPro" id="IPR014940">
    <property type="entry name" value="BAAT_C"/>
</dbReference>